<evidence type="ECO:0000313" key="2">
    <source>
        <dbReference type="Proteomes" id="UP000799754"/>
    </source>
</evidence>
<gene>
    <name evidence="1" type="ORF">BU25DRAFT_406087</name>
</gene>
<sequence>MKKHKPKKKDFVKQLHAPATAQSVGNVLVLVECHARFCTVDEGSYHDDETREKYEYRTGRQKERDEVEGR</sequence>
<reference evidence="1" key="1">
    <citation type="journal article" date="2020" name="Stud. Mycol.">
        <title>101 Dothideomycetes genomes: a test case for predicting lifestyles and emergence of pathogens.</title>
        <authorList>
            <person name="Haridas S."/>
            <person name="Albert R."/>
            <person name="Binder M."/>
            <person name="Bloem J."/>
            <person name="Labutti K."/>
            <person name="Salamov A."/>
            <person name="Andreopoulos B."/>
            <person name="Baker S."/>
            <person name="Barry K."/>
            <person name="Bills G."/>
            <person name="Bluhm B."/>
            <person name="Cannon C."/>
            <person name="Castanera R."/>
            <person name="Culley D."/>
            <person name="Daum C."/>
            <person name="Ezra D."/>
            <person name="Gonzalez J."/>
            <person name="Henrissat B."/>
            <person name="Kuo A."/>
            <person name="Liang C."/>
            <person name="Lipzen A."/>
            <person name="Lutzoni F."/>
            <person name="Magnuson J."/>
            <person name="Mondo S."/>
            <person name="Nolan M."/>
            <person name="Ohm R."/>
            <person name="Pangilinan J."/>
            <person name="Park H.-J."/>
            <person name="Ramirez L."/>
            <person name="Alfaro M."/>
            <person name="Sun H."/>
            <person name="Tritt A."/>
            <person name="Yoshinaga Y."/>
            <person name="Zwiers L.-H."/>
            <person name="Turgeon B."/>
            <person name="Goodwin S."/>
            <person name="Spatafora J."/>
            <person name="Crous P."/>
            <person name="Grigoriev I."/>
        </authorList>
    </citation>
    <scope>NUCLEOTIDE SEQUENCE</scope>
    <source>
        <strain evidence="1">CBS 525.71</strain>
    </source>
</reference>
<dbReference type="EMBL" id="MU006702">
    <property type="protein sequence ID" value="KAF2632776.1"/>
    <property type="molecule type" value="Genomic_DNA"/>
</dbReference>
<organism evidence="1 2">
    <name type="scientific">Macroventuria anomochaeta</name>
    <dbReference type="NCBI Taxonomy" id="301207"/>
    <lineage>
        <taxon>Eukaryota</taxon>
        <taxon>Fungi</taxon>
        <taxon>Dikarya</taxon>
        <taxon>Ascomycota</taxon>
        <taxon>Pezizomycotina</taxon>
        <taxon>Dothideomycetes</taxon>
        <taxon>Pleosporomycetidae</taxon>
        <taxon>Pleosporales</taxon>
        <taxon>Pleosporineae</taxon>
        <taxon>Didymellaceae</taxon>
        <taxon>Macroventuria</taxon>
    </lineage>
</organism>
<dbReference type="Proteomes" id="UP000799754">
    <property type="component" value="Unassembled WGS sequence"/>
</dbReference>
<accession>A0ACB6SEX0</accession>
<evidence type="ECO:0000313" key="1">
    <source>
        <dbReference type="EMBL" id="KAF2632776.1"/>
    </source>
</evidence>
<keyword evidence="2" id="KW-1185">Reference proteome</keyword>
<proteinExistence type="predicted"/>
<name>A0ACB6SEX0_9PLEO</name>
<comment type="caution">
    <text evidence="1">The sequence shown here is derived from an EMBL/GenBank/DDBJ whole genome shotgun (WGS) entry which is preliminary data.</text>
</comment>
<protein>
    <submittedName>
        <fullName evidence="1">Uncharacterized protein</fullName>
    </submittedName>
</protein>